<protein>
    <submittedName>
        <fullName evidence="1">(rape) hypothetical protein</fullName>
    </submittedName>
</protein>
<dbReference type="InterPro" id="IPR051710">
    <property type="entry name" value="Phosphatase_SH3-domain"/>
</dbReference>
<sequence>MDSYQNVFVMRHGDRLDNFNRHWAATAARPWDPHVSQNGLVRAFQTGQRIRSQTGSPIHRVFVSPFFRCVHTASEVVADYSCPKESIPFTFYRILQVGIEYGLCEMMNSMAIWPEVSPIDGKFDFNISDLEAMFPEGMVDHNVDPIYKEGKDWKQHSRPSLKIQPSTKKTIVLICIQTASKVVAALSLSAPRDLPSIDKSKLVKVAIEYGLCEMMNSVAIWPEVSPKDENFDFNISDLEAMFPEGMVDHNVDPIYKEMPKWEETVEGCKERYVKVVKALADKYPTENLLLITHREGLETTFSTFFKDITVLEVEDCAYVQLRREVSSKDGDAETGEYEVAQSGIRFSHIPVTIPTPV</sequence>
<gene>
    <name evidence="1" type="ORF">DARMORV10_C08P35420.1</name>
</gene>
<dbReference type="PANTHER" id="PTHR16469">
    <property type="entry name" value="UBIQUITIN-ASSOCIATED AND SH3 DOMAIN-CONTAINING BA-RELATED"/>
    <property type="match status" value="1"/>
</dbReference>
<dbReference type="InterPro" id="IPR029033">
    <property type="entry name" value="His_PPase_superfam"/>
</dbReference>
<organism evidence="1">
    <name type="scientific">Brassica napus</name>
    <name type="common">Rape</name>
    <dbReference type="NCBI Taxonomy" id="3708"/>
    <lineage>
        <taxon>Eukaryota</taxon>
        <taxon>Viridiplantae</taxon>
        <taxon>Streptophyta</taxon>
        <taxon>Embryophyta</taxon>
        <taxon>Tracheophyta</taxon>
        <taxon>Spermatophyta</taxon>
        <taxon>Magnoliopsida</taxon>
        <taxon>eudicotyledons</taxon>
        <taxon>Gunneridae</taxon>
        <taxon>Pentapetalae</taxon>
        <taxon>rosids</taxon>
        <taxon>malvids</taxon>
        <taxon>Brassicales</taxon>
        <taxon>Brassicaceae</taxon>
        <taxon>Brassiceae</taxon>
        <taxon>Brassica</taxon>
    </lineage>
</organism>
<dbReference type="CDD" id="cd07040">
    <property type="entry name" value="HP"/>
    <property type="match status" value="1"/>
</dbReference>
<dbReference type="Gene3D" id="3.40.50.1240">
    <property type="entry name" value="Phosphoglycerate mutase-like"/>
    <property type="match status" value="2"/>
</dbReference>
<dbReference type="SUPFAM" id="SSF53254">
    <property type="entry name" value="Phosphoglycerate mutase-like"/>
    <property type="match status" value="1"/>
</dbReference>
<name>A0A816UPY4_BRANA</name>
<accession>A0A816UPY4</accession>
<dbReference type="AlphaFoldDB" id="A0A816UPY4"/>
<dbReference type="PANTHER" id="PTHR16469:SF27">
    <property type="entry name" value="UBIQUITIN-ASSOCIATED AND SH3 DOMAIN-CONTAINING BA-RELATED"/>
    <property type="match status" value="1"/>
</dbReference>
<evidence type="ECO:0000313" key="1">
    <source>
        <dbReference type="EMBL" id="CAF2113208.1"/>
    </source>
</evidence>
<reference evidence="1" key="1">
    <citation type="submission" date="2021-01" db="EMBL/GenBank/DDBJ databases">
        <authorList>
            <consortium name="Genoscope - CEA"/>
            <person name="William W."/>
        </authorList>
    </citation>
    <scope>NUCLEOTIDE SEQUENCE</scope>
</reference>
<dbReference type="EMBL" id="HG994372">
    <property type="protein sequence ID" value="CAF2113208.1"/>
    <property type="molecule type" value="Genomic_DNA"/>
</dbReference>
<proteinExistence type="predicted"/>
<dbReference type="Proteomes" id="UP001295469">
    <property type="component" value="Chromosome C08"/>
</dbReference>